<name>A0AAD9PFD2_RIDPI</name>
<organism evidence="1 2">
    <name type="scientific">Ridgeia piscesae</name>
    <name type="common">Tubeworm</name>
    <dbReference type="NCBI Taxonomy" id="27915"/>
    <lineage>
        <taxon>Eukaryota</taxon>
        <taxon>Metazoa</taxon>
        <taxon>Spiralia</taxon>
        <taxon>Lophotrochozoa</taxon>
        <taxon>Annelida</taxon>
        <taxon>Polychaeta</taxon>
        <taxon>Sedentaria</taxon>
        <taxon>Canalipalpata</taxon>
        <taxon>Sabellida</taxon>
        <taxon>Siboglinidae</taxon>
        <taxon>Ridgeia</taxon>
    </lineage>
</organism>
<reference evidence="1" key="1">
    <citation type="journal article" date="2023" name="Mol. Biol. Evol.">
        <title>Third-Generation Sequencing Reveals the Adaptive Role of the Epigenome in Three Deep-Sea Polychaetes.</title>
        <authorList>
            <person name="Perez M."/>
            <person name="Aroh O."/>
            <person name="Sun Y."/>
            <person name="Lan Y."/>
            <person name="Juniper S.K."/>
            <person name="Young C.R."/>
            <person name="Angers B."/>
            <person name="Qian P.Y."/>
        </authorList>
    </citation>
    <scope>NUCLEOTIDE SEQUENCE</scope>
    <source>
        <strain evidence="1">R07B-5</strain>
    </source>
</reference>
<evidence type="ECO:0000313" key="1">
    <source>
        <dbReference type="EMBL" id="KAK2193551.1"/>
    </source>
</evidence>
<dbReference type="AlphaFoldDB" id="A0AAD9PFD2"/>
<proteinExistence type="predicted"/>
<protein>
    <submittedName>
        <fullName evidence="1">Uncharacterized protein</fullName>
    </submittedName>
</protein>
<accession>A0AAD9PFD2</accession>
<comment type="caution">
    <text evidence="1">The sequence shown here is derived from an EMBL/GenBank/DDBJ whole genome shotgun (WGS) entry which is preliminary data.</text>
</comment>
<dbReference type="EMBL" id="JAODUO010000011">
    <property type="protein sequence ID" value="KAK2193551.1"/>
    <property type="molecule type" value="Genomic_DNA"/>
</dbReference>
<gene>
    <name evidence="1" type="ORF">NP493_10g06033</name>
</gene>
<dbReference type="Proteomes" id="UP001209878">
    <property type="component" value="Unassembled WGS sequence"/>
</dbReference>
<sequence length="54" mass="5745">MSSTLHSALVSSQSGYLTGMEASVHTTSTAESVMMQHTVQLGSLHLVDIQILDI</sequence>
<evidence type="ECO:0000313" key="2">
    <source>
        <dbReference type="Proteomes" id="UP001209878"/>
    </source>
</evidence>
<keyword evidence="2" id="KW-1185">Reference proteome</keyword>